<dbReference type="Proteomes" id="UP000229641">
    <property type="component" value="Unassembled WGS sequence"/>
</dbReference>
<sequence length="313" mass="35396">MVKRALFAVVVFISILFFMSGCEQINKVLTKKTPAKKNDIPEVHGTVIAKVNNMVITLEELNRYVDTYNQQIDDFKEMYPDQEVPLEKVITAEQKVALLNDDLIRQRLLYQEALDRGIDKKEDVSTALKEFKMSLLIANLIQEETDKINITSEDIKKYYEDNKDFLREPEERRVREIMTKKESDANAALIEVLQGGDFGSVAQRYSIAKSASSGGDLGFIGPGVKGPNFPQFDIAIYSLEIGKVSSVVKNPDAEEYYILKVEGKKGGKEKPLSELWDDIKLALEQKEQKDSIDALIGKLRPEAKIDIETAKIK</sequence>
<dbReference type="InterPro" id="IPR027304">
    <property type="entry name" value="Trigger_fact/SurA_dom_sf"/>
</dbReference>
<dbReference type="PANTHER" id="PTHR47245">
    <property type="entry name" value="PEPTIDYLPROLYL ISOMERASE"/>
    <property type="match status" value="1"/>
</dbReference>
<dbReference type="GO" id="GO:0003755">
    <property type="term" value="F:peptidyl-prolyl cis-trans isomerase activity"/>
    <property type="evidence" value="ECO:0007669"/>
    <property type="project" value="UniProtKB-KW"/>
</dbReference>
<organism evidence="3 4">
    <name type="scientific">Candidatus Ghiorseimicrobium undicola</name>
    <dbReference type="NCBI Taxonomy" id="1974746"/>
    <lineage>
        <taxon>Bacteria</taxon>
        <taxon>Pseudomonadati</taxon>
        <taxon>Candidatus Omnitrophota</taxon>
        <taxon>Candidatus Ghiorseimicrobium</taxon>
    </lineage>
</organism>
<evidence type="ECO:0000259" key="2">
    <source>
        <dbReference type="PROSITE" id="PS50198"/>
    </source>
</evidence>
<dbReference type="Pfam" id="PF13145">
    <property type="entry name" value="Rotamase_2"/>
    <property type="match status" value="1"/>
</dbReference>
<feature type="domain" description="PpiC" evidence="2">
    <location>
        <begin position="169"/>
        <end position="263"/>
    </location>
</feature>
<dbReference type="Gene3D" id="1.10.8.1040">
    <property type="match status" value="1"/>
</dbReference>
<evidence type="ECO:0000313" key="3">
    <source>
        <dbReference type="EMBL" id="PIQ88932.1"/>
    </source>
</evidence>
<evidence type="ECO:0000256" key="1">
    <source>
        <dbReference type="PROSITE-ProRule" id="PRU00278"/>
    </source>
</evidence>
<proteinExistence type="predicted"/>
<dbReference type="InterPro" id="IPR000297">
    <property type="entry name" value="PPIase_PpiC"/>
</dbReference>
<reference evidence="3 4" key="1">
    <citation type="submission" date="2017-09" db="EMBL/GenBank/DDBJ databases">
        <title>Depth-based differentiation of microbial function through sediment-hosted aquifers and enrichment of novel symbionts in the deep terrestrial subsurface.</title>
        <authorList>
            <person name="Probst A.J."/>
            <person name="Ladd B."/>
            <person name="Jarett J.K."/>
            <person name="Geller-Mcgrath D.E."/>
            <person name="Sieber C.M."/>
            <person name="Emerson J.B."/>
            <person name="Anantharaman K."/>
            <person name="Thomas B.C."/>
            <person name="Malmstrom R."/>
            <person name="Stieglmeier M."/>
            <person name="Klingl A."/>
            <person name="Woyke T."/>
            <person name="Ryan C.M."/>
            <person name="Banfield J.F."/>
        </authorList>
    </citation>
    <scope>NUCLEOTIDE SEQUENCE [LARGE SCALE GENOMIC DNA]</scope>
    <source>
        <strain evidence="3">CG11_big_fil_rev_8_21_14_0_20_42_13</strain>
    </source>
</reference>
<comment type="caution">
    <text evidence="3">The sequence shown here is derived from an EMBL/GenBank/DDBJ whole genome shotgun (WGS) entry which is preliminary data.</text>
</comment>
<gene>
    <name evidence="3" type="ORF">COV72_05675</name>
</gene>
<evidence type="ECO:0000313" key="4">
    <source>
        <dbReference type="Proteomes" id="UP000229641"/>
    </source>
</evidence>
<keyword evidence="1" id="KW-0697">Rotamase</keyword>
<dbReference type="AlphaFoldDB" id="A0A2H0LX43"/>
<dbReference type="PANTHER" id="PTHR47245:SF2">
    <property type="entry name" value="PEPTIDYL-PROLYL CIS-TRANS ISOMERASE HP_0175-RELATED"/>
    <property type="match status" value="1"/>
</dbReference>
<dbReference type="EMBL" id="PCWA01000082">
    <property type="protein sequence ID" value="PIQ88932.1"/>
    <property type="molecule type" value="Genomic_DNA"/>
</dbReference>
<dbReference type="Gene3D" id="3.10.50.40">
    <property type="match status" value="1"/>
</dbReference>
<dbReference type="SUPFAM" id="SSF109998">
    <property type="entry name" value="Triger factor/SurA peptide-binding domain-like"/>
    <property type="match status" value="1"/>
</dbReference>
<dbReference type="PROSITE" id="PS01096">
    <property type="entry name" value="PPIC_PPIASE_1"/>
    <property type="match status" value="1"/>
</dbReference>
<dbReference type="SUPFAM" id="SSF54534">
    <property type="entry name" value="FKBP-like"/>
    <property type="match status" value="1"/>
</dbReference>
<accession>A0A2H0LX43</accession>
<dbReference type="PROSITE" id="PS50198">
    <property type="entry name" value="PPIC_PPIASE_2"/>
    <property type="match status" value="1"/>
</dbReference>
<dbReference type="PROSITE" id="PS51257">
    <property type="entry name" value="PROKAR_LIPOPROTEIN"/>
    <property type="match status" value="1"/>
</dbReference>
<dbReference type="InterPro" id="IPR046357">
    <property type="entry name" value="PPIase_dom_sf"/>
</dbReference>
<dbReference type="InterPro" id="IPR023058">
    <property type="entry name" value="PPIase_PpiC_CS"/>
</dbReference>
<name>A0A2H0LX43_9BACT</name>
<dbReference type="InterPro" id="IPR050245">
    <property type="entry name" value="PrsA_foldase"/>
</dbReference>
<keyword evidence="1" id="KW-0413">Isomerase</keyword>
<protein>
    <recommendedName>
        <fullName evidence="2">PpiC domain-containing protein</fullName>
    </recommendedName>
</protein>